<dbReference type="PANTHER" id="PTHR46082:SF6">
    <property type="entry name" value="AAA+ ATPASE DOMAIN-CONTAINING PROTEIN-RELATED"/>
    <property type="match status" value="1"/>
</dbReference>
<dbReference type="SUPFAM" id="SSF48452">
    <property type="entry name" value="TPR-like"/>
    <property type="match status" value="2"/>
</dbReference>
<dbReference type="SMART" id="SM00028">
    <property type="entry name" value="TPR"/>
    <property type="match status" value="4"/>
</dbReference>
<keyword evidence="2" id="KW-1185">Reference proteome</keyword>
<evidence type="ECO:0008006" key="3">
    <source>
        <dbReference type="Google" id="ProtNLM"/>
    </source>
</evidence>
<reference evidence="1" key="1">
    <citation type="submission" date="2017-08" db="EMBL/GenBank/DDBJ databases">
        <authorList>
            <person name="Polle J.E."/>
            <person name="Barry K."/>
            <person name="Cushman J."/>
            <person name="Schmutz J."/>
            <person name="Tran D."/>
            <person name="Hathwaick L.T."/>
            <person name="Yim W.C."/>
            <person name="Jenkins J."/>
            <person name="Mckie-Krisberg Z.M."/>
            <person name="Prochnik S."/>
            <person name="Lindquist E."/>
            <person name="Dockter R.B."/>
            <person name="Adam C."/>
            <person name="Molina H."/>
            <person name="Bunkerborg J."/>
            <person name="Jin E."/>
            <person name="Buchheim M."/>
            <person name="Magnuson J."/>
        </authorList>
    </citation>
    <scope>NUCLEOTIDE SEQUENCE</scope>
    <source>
        <strain evidence="1">CCAP 19/18</strain>
    </source>
</reference>
<gene>
    <name evidence="1" type="ORF">DUNSADRAFT_15007</name>
</gene>
<evidence type="ECO:0000313" key="2">
    <source>
        <dbReference type="Proteomes" id="UP000815325"/>
    </source>
</evidence>
<dbReference type="EMBL" id="MU070076">
    <property type="protein sequence ID" value="KAF5830116.1"/>
    <property type="molecule type" value="Genomic_DNA"/>
</dbReference>
<accession>A0ABQ7G677</accession>
<proteinExistence type="predicted"/>
<protein>
    <recommendedName>
        <fullName evidence="3">Kinesin light chain</fullName>
    </recommendedName>
</protein>
<evidence type="ECO:0000313" key="1">
    <source>
        <dbReference type="EMBL" id="KAF5830116.1"/>
    </source>
</evidence>
<dbReference type="InterPro" id="IPR053137">
    <property type="entry name" value="NLR-like"/>
</dbReference>
<dbReference type="Proteomes" id="UP000815325">
    <property type="component" value="Unassembled WGS sequence"/>
</dbReference>
<dbReference type="InterPro" id="IPR011990">
    <property type="entry name" value="TPR-like_helical_dom_sf"/>
</dbReference>
<name>A0ABQ7G677_DUNSA</name>
<dbReference type="Pfam" id="PF13424">
    <property type="entry name" value="TPR_12"/>
    <property type="match status" value="2"/>
</dbReference>
<comment type="caution">
    <text evidence="1">The sequence shown here is derived from an EMBL/GenBank/DDBJ whole genome shotgun (WGS) entry which is preliminary data.</text>
</comment>
<dbReference type="InterPro" id="IPR019734">
    <property type="entry name" value="TPR_rpt"/>
</dbReference>
<organism evidence="1 2">
    <name type="scientific">Dunaliella salina</name>
    <name type="common">Green alga</name>
    <name type="synonym">Protococcus salinus</name>
    <dbReference type="NCBI Taxonomy" id="3046"/>
    <lineage>
        <taxon>Eukaryota</taxon>
        <taxon>Viridiplantae</taxon>
        <taxon>Chlorophyta</taxon>
        <taxon>core chlorophytes</taxon>
        <taxon>Chlorophyceae</taxon>
        <taxon>CS clade</taxon>
        <taxon>Chlamydomonadales</taxon>
        <taxon>Dunaliellaceae</taxon>
        <taxon>Dunaliella</taxon>
    </lineage>
</organism>
<dbReference type="Gene3D" id="1.25.40.10">
    <property type="entry name" value="Tetratricopeptide repeat domain"/>
    <property type="match status" value="4"/>
</dbReference>
<dbReference type="PANTHER" id="PTHR46082">
    <property type="entry name" value="ATP/GTP-BINDING PROTEIN-RELATED"/>
    <property type="match status" value="1"/>
</dbReference>
<sequence length="846" mass="95038">PLKELDEDSAFSILRESLWEGEQELEAKELADLCGRVPLQLKLTASVLSAGRVQYEEFKSDLAQSKGSGMERAILKWHDDMHLRALFRLSHFTSSFNAGQAFLMLHGLDFPEELLQELYSRRLILAKTDSGKLLWTLHANVKVAILDIGRSAAWQERQSIARTLFAQCMMAELRESARAASKGNFSLATRLALTQQANICAALGPASERVDVCTAVSKALLREWSLFSTGGWVSATGRVAALLLPSLEQLTQAARSAVQKAAEMPADEEQWKQWMSDKIAMSHEDGALRLHVNVDLGLLSQKQRVLSDLLSLYGSILFLNGRVFEAEGKFREELELRCNVVGMEHKSTLTCMSHLAGALNSQCKLDEAEKKHREVLELSRRMLGERHADTLASMSYLASALDSQGKSAEAELKHREVLQLRREELGDEHPDTLASMYNLARALSTMDRQTEAEKTDRRNEAEKMYRQVLDLQCKILSPENPSTSASMYNLAYLLSSRGEYADAEHFFRKALQSMRDVHGPEHSSSLRTMSGLAEVLGNQGKWVEVEEVHRERLELLGKVQEPLPWKTLNSIYGLAHALENQSKWEEVEWAYREVFGLLNKRLGMLVSKKGPVVEVHDMLASMVSFAHAQEGLFEFDGVVTVYRKLSELMGEVMGLEQSDPFPAMYGLANALLMQHKLEEAGMVFKVLALLGKSLWPDHLALLHTIHGLLCALERQGKWEDVEWVYSDSVWEMLQLLSSLAIEQQSTQVSESLGKWDEVERVYMEMLKVSQTALGPTHPTTKIINSMIRDALQEAVAEFTQELAKRKRMLGPEHPSTSECEWSLFIAEEKLEEFIDGVSSGSSEGSE</sequence>
<feature type="non-terminal residue" evidence="1">
    <location>
        <position position="1"/>
    </location>
</feature>